<dbReference type="Pfam" id="PF07992">
    <property type="entry name" value="Pyr_redox_2"/>
    <property type="match status" value="1"/>
</dbReference>
<feature type="domain" description="FAD/NAD(P)-binding" evidence="13">
    <location>
        <begin position="16"/>
        <end position="142"/>
    </location>
</feature>
<evidence type="ECO:0000256" key="4">
    <source>
        <dbReference type="ARBA" id="ARBA00023002"/>
    </source>
</evidence>
<comment type="similarity">
    <text evidence="1">Belongs to the FAD-dependent oxidoreductase family.</text>
</comment>
<name>A0A7T8KE70_CALRO</name>
<dbReference type="PANTHER" id="PTHR43735">
    <property type="entry name" value="APOPTOSIS-INDUCING FACTOR 1"/>
    <property type="match status" value="1"/>
</dbReference>
<dbReference type="Gene3D" id="3.50.50.100">
    <property type="match status" value="1"/>
</dbReference>
<dbReference type="InterPro" id="IPR036188">
    <property type="entry name" value="FAD/NAD-bd_sf"/>
</dbReference>
<proteinExistence type="inferred from homology"/>
<evidence type="ECO:0000256" key="5">
    <source>
        <dbReference type="ARBA" id="ARBA00037027"/>
    </source>
</evidence>
<dbReference type="OrthoDB" id="3244603at2759"/>
<comment type="catalytic activity">
    <reaction evidence="9">
        <text>menadione + NADH + H(+) = menadiol + NAD(+)</text>
        <dbReference type="Rhea" id="RHEA:69695"/>
        <dbReference type="ChEBI" id="CHEBI:6746"/>
        <dbReference type="ChEBI" id="CHEBI:15378"/>
        <dbReference type="ChEBI" id="CHEBI:28869"/>
        <dbReference type="ChEBI" id="CHEBI:57540"/>
        <dbReference type="ChEBI" id="CHEBI:57945"/>
    </reaction>
    <physiologicalReaction direction="left-to-right" evidence="9">
        <dbReference type="Rhea" id="RHEA:69696"/>
    </physiologicalReaction>
</comment>
<evidence type="ECO:0000256" key="11">
    <source>
        <dbReference type="ARBA" id="ARBA00049275"/>
    </source>
</evidence>
<evidence type="ECO:0000256" key="1">
    <source>
        <dbReference type="ARBA" id="ARBA00006442"/>
    </source>
</evidence>
<evidence type="ECO:0000259" key="13">
    <source>
        <dbReference type="Pfam" id="PF07992"/>
    </source>
</evidence>
<keyword evidence="2" id="KW-0285">Flavoprotein</keyword>
<dbReference type="EMBL" id="CP045893">
    <property type="protein sequence ID" value="QQP54265.1"/>
    <property type="molecule type" value="Genomic_DNA"/>
</dbReference>
<dbReference type="GO" id="GO:0005737">
    <property type="term" value="C:cytoplasm"/>
    <property type="evidence" value="ECO:0007669"/>
    <property type="project" value="TreeGrafter"/>
</dbReference>
<evidence type="ECO:0000256" key="12">
    <source>
        <dbReference type="ARBA" id="ARBA00049479"/>
    </source>
</evidence>
<evidence type="ECO:0000313" key="15">
    <source>
        <dbReference type="Proteomes" id="UP000595437"/>
    </source>
</evidence>
<dbReference type="PANTHER" id="PTHR43735:SF3">
    <property type="entry name" value="FERROPTOSIS SUPPRESSOR PROTEIN 1"/>
    <property type="match status" value="1"/>
</dbReference>
<comment type="catalytic activity">
    <reaction evidence="12">
        <text>menaquinone-4 + NADH + H(+) = menaquinol-4 + NAD(+)</text>
        <dbReference type="Rhea" id="RHEA:74079"/>
        <dbReference type="ChEBI" id="CHEBI:15378"/>
        <dbReference type="ChEBI" id="CHEBI:57540"/>
        <dbReference type="ChEBI" id="CHEBI:57945"/>
        <dbReference type="ChEBI" id="CHEBI:78277"/>
        <dbReference type="ChEBI" id="CHEBI:193091"/>
    </reaction>
    <physiologicalReaction direction="left-to-right" evidence="12">
        <dbReference type="Rhea" id="RHEA:74080"/>
    </physiologicalReaction>
</comment>
<evidence type="ECO:0000256" key="2">
    <source>
        <dbReference type="ARBA" id="ARBA00022630"/>
    </source>
</evidence>
<gene>
    <name evidence="14" type="ORF">FKW44_007043</name>
</gene>
<feature type="non-terminal residue" evidence="14">
    <location>
        <position position="1"/>
    </location>
</feature>
<evidence type="ECO:0000256" key="3">
    <source>
        <dbReference type="ARBA" id="ARBA00022827"/>
    </source>
</evidence>
<evidence type="ECO:0000256" key="9">
    <source>
        <dbReference type="ARBA" id="ARBA00048412"/>
    </source>
</evidence>
<accession>A0A7T8KE70</accession>
<keyword evidence="4" id="KW-0560">Oxidoreductase</keyword>
<dbReference type="AlphaFoldDB" id="A0A7T8KE70"/>
<dbReference type="InterPro" id="IPR023753">
    <property type="entry name" value="FAD/NAD-binding_dom"/>
</dbReference>
<organism evidence="14 15">
    <name type="scientific">Caligus rogercresseyi</name>
    <name type="common">Sea louse</name>
    <dbReference type="NCBI Taxonomy" id="217165"/>
    <lineage>
        <taxon>Eukaryota</taxon>
        <taxon>Metazoa</taxon>
        <taxon>Ecdysozoa</taxon>
        <taxon>Arthropoda</taxon>
        <taxon>Crustacea</taxon>
        <taxon>Multicrustacea</taxon>
        <taxon>Hexanauplia</taxon>
        <taxon>Copepoda</taxon>
        <taxon>Siphonostomatoida</taxon>
        <taxon>Caligidae</taxon>
        <taxon>Caligus</taxon>
    </lineage>
</organism>
<reference evidence="15" key="1">
    <citation type="submission" date="2021-01" db="EMBL/GenBank/DDBJ databases">
        <title>Caligus Genome Assembly.</title>
        <authorList>
            <person name="Gallardo-Escarate C."/>
        </authorList>
    </citation>
    <scope>NUCLEOTIDE SEQUENCE [LARGE SCALE GENOMIC DNA]</scope>
</reference>
<dbReference type="GO" id="GO:0004174">
    <property type="term" value="F:electron-transferring-flavoprotein dehydrogenase activity"/>
    <property type="evidence" value="ECO:0007669"/>
    <property type="project" value="TreeGrafter"/>
</dbReference>
<comment type="catalytic activity">
    <reaction evidence="10">
        <text>ubiquinone-10 + NADH + H(+) = ubiquinol-10 + NAD(+)</text>
        <dbReference type="Rhea" id="RHEA:61984"/>
        <dbReference type="ChEBI" id="CHEBI:15378"/>
        <dbReference type="ChEBI" id="CHEBI:46245"/>
        <dbReference type="ChEBI" id="CHEBI:57540"/>
        <dbReference type="ChEBI" id="CHEBI:57945"/>
        <dbReference type="ChEBI" id="CHEBI:64183"/>
    </reaction>
    <physiologicalReaction direction="left-to-right" evidence="10">
        <dbReference type="Rhea" id="RHEA:61985"/>
    </physiologicalReaction>
</comment>
<dbReference type="SUPFAM" id="SSF51905">
    <property type="entry name" value="FAD/NAD(P)-binding domain"/>
    <property type="match status" value="1"/>
</dbReference>
<evidence type="ECO:0000256" key="6">
    <source>
        <dbReference type="ARBA" id="ARBA00040253"/>
    </source>
</evidence>
<comment type="catalytic activity">
    <reaction evidence="11">
        <text>phylloquinone + NADH + H(+) = phylloquinol + NAD(+)</text>
        <dbReference type="Rhea" id="RHEA:74075"/>
        <dbReference type="ChEBI" id="CHEBI:15378"/>
        <dbReference type="ChEBI" id="CHEBI:18067"/>
        <dbReference type="ChEBI" id="CHEBI:28433"/>
        <dbReference type="ChEBI" id="CHEBI:57540"/>
        <dbReference type="ChEBI" id="CHEBI:57945"/>
    </reaction>
    <physiologicalReaction direction="left-to-right" evidence="11">
        <dbReference type="Rhea" id="RHEA:74076"/>
    </physiologicalReaction>
</comment>
<evidence type="ECO:0000256" key="8">
    <source>
        <dbReference type="ARBA" id="ARBA00042318"/>
    </source>
</evidence>
<protein>
    <recommendedName>
        <fullName evidence="6">Ferroptosis suppressor protein 1</fullName>
    </recommendedName>
    <alternativeName>
        <fullName evidence="7">Apoptosis-inducing factor homologous mitochondrion-associated inducer of death</fullName>
    </alternativeName>
    <alternativeName>
        <fullName evidence="8">p53-responsive gene 3 protein</fullName>
    </alternativeName>
</protein>
<dbReference type="Proteomes" id="UP000595437">
    <property type="component" value="Chromosome 4"/>
</dbReference>
<comment type="cofactor">
    <cofactor evidence="5">
        <name>6-hydroxy-FAD</name>
        <dbReference type="ChEBI" id="CHEBI:60470"/>
    </cofactor>
</comment>
<keyword evidence="15" id="KW-1185">Reference proteome</keyword>
<evidence type="ECO:0000256" key="10">
    <source>
        <dbReference type="ARBA" id="ARBA00049236"/>
    </source>
</evidence>
<dbReference type="GO" id="GO:0050660">
    <property type="term" value="F:flavin adenine dinucleotide binding"/>
    <property type="evidence" value="ECO:0007669"/>
    <property type="project" value="TreeGrafter"/>
</dbReference>
<sequence length="145" mass="15940">NIMIPYGPTFGDHFIQGSVSDVDFEKKEVTVSPEVGNYSYTHLIIAVGSRGPFPGKSDAKTQEDVRKSYSELASELDKSSDIVIVGGGPVGVELAGEIAERYSSKFVTLIHPNKDLASKRYTSEGFQNKMKKRLKHFTVEVVQGK</sequence>
<evidence type="ECO:0000256" key="7">
    <source>
        <dbReference type="ARBA" id="ARBA00041541"/>
    </source>
</evidence>
<keyword evidence="3" id="KW-0274">FAD</keyword>
<evidence type="ECO:0000313" key="14">
    <source>
        <dbReference type="EMBL" id="QQP54265.1"/>
    </source>
</evidence>